<feature type="domain" description="Orn/Lys/Arg decarboxylase C-terminal" evidence="7">
    <location>
        <begin position="465"/>
        <end position="511"/>
    </location>
</feature>
<organism evidence="8 9">
    <name type="scientific">Paenibacillus oenotherae</name>
    <dbReference type="NCBI Taxonomy" id="1435645"/>
    <lineage>
        <taxon>Bacteria</taxon>
        <taxon>Bacillati</taxon>
        <taxon>Bacillota</taxon>
        <taxon>Bacilli</taxon>
        <taxon>Bacillales</taxon>
        <taxon>Paenibacillaceae</taxon>
        <taxon>Paenibacillus</taxon>
    </lineage>
</organism>
<dbReference type="EMBL" id="JAHZIJ010000024">
    <property type="protein sequence ID" value="MBW7477367.1"/>
    <property type="molecule type" value="Genomic_DNA"/>
</dbReference>
<keyword evidence="8" id="KW-0032">Aminotransferase</keyword>
<evidence type="ECO:0000256" key="3">
    <source>
        <dbReference type="ARBA" id="ARBA00022793"/>
    </source>
</evidence>
<dbReference type="InterPro" id="IPR052357">
    <property type="entry name" value="Orn_Lys_Arg_decarboxylase-I"/>
</dbReference>
<keyword evidence="4" id="KW-0663">Pyridoxal phosphate</keyword>
<keyword evidence="9" id="KW-1185">Reference proteome</keyword>
<dbReference type="GO" id="GO:0008483">
    <property type="term" value="F:transaminase activity"/>
    <property type="evidence" value="ECO:0007669"/>
    <property type="project" value="UniProtKB-KW"/>
</dbReference>
<dbReference type="InterPro" id="IPR036633">
    <property type="entry name" value="Prn/Lys/Arg_de-COase_C_sf"/>
</dbReference>
<dbReference type="Pfam" id="PF03711">
    <property type="entry name" value="OKR_DC_1_C"/>
    <property type="match status" value="1"/>
</dbReference>
<keyword evidence="8" id="KW-0808">Transferase</keyword>
<dbReference type="InterPro" id="IPR015421">
    <property type="entry name" value="PyrdxlP-dep_Trfase_major"/>
</dbReference>
<evidence type="ECO:0000256" key="1">
    <source>
        <dbReference type="ARBA" id="ARBA00001933"/>
    </source>
</evidence>
<dbReference type="InterPro" id="IPR015424">
    <property type="entry name" value="PyrdxlP-dep_Trfase"/>
</dbReference>
<evidence type="ECO:0000256" key="2">
    <source>
        <dbReference type="ARBA" id="ARBA00010671"/>
    </source>
</evidence>
<sequence length="534" mass="58112">MRWHAPLYEGLAALRRTQPSSFHVPGHKYGRLLDLLGSVETTTAEVFRSLMEIDVTELSVTDDLHDPSGIIAEAQQLAALCYGAEETFFLVGGSTAGNLAMLLGCCQPGELVIVQRNAHKSILNGLALAGAQAVFIMPQREVQTGLDCVPALSDVEEAVRRHPEARAVLLTNPSYYGAHVDLTPYAALVHDHGKLLLVDEAHGAHYGHHPSFPRSALQAGADAVVQSTHKTLPALTMGAMLHLQGERIDREAIRHALTMIQSSSPSYPIMASLDIARAMLDVLGSSMFDKGILGAQAFKQWLQSMNHDVKHSVKPGVALHDGGRGPLLEVVDGKKHRIIDGMDPLRIVLGDRTGLLSGYELQRQLEKRGCWVEMADPLYVVLLFGAAVSEKDIIRLQDALSEIAQEYSSIHTVRNADEGEPKAYINEASDFEYKRNEADWITLGEESERISKPIVFSRRGIDLSTTERIPVAEAVGRIAAEAVIPYPPGIPILYKGETITARTVSYIQKLALHGARCQGATDPTMQSLAVIADS</sequence>
<dbReference type="SUPFAM" id="SSF55904">
    <property type="entry name" value="Ornithine decarboxylase C-terminal domain"/>
    <property type="match status" value="1"/>
</dbReference>
<dbReference type="Proteomes" id="UP000812277">
    <property type="component" value="Unassembled WGS sequence"/>
</dbReference>
<evidence type="ECO:0000259" key="7">
    <source>
        <dbReference type="Pfam" id="PF03711"/>
    </source>
</evidence>
<evidence type="ECO:0000313" key="9">
    <source>
        <dbReference type="Proteomes" id="UP000812277"/>
    </source>
</evidence>
<comment type="cofactor">
    <cofactor evidence="1">
        <name>pyridoxal 5'-phosphate</name>
        <dbReference type="ChEBI" id="CHEBI:597326"/>
    </cofactor>
</comment>
<dbReference type="Gene3D" id="3.40.640.10">
    <property type="entry name" value="Type I PLP-dependent aspartate aminotransferase-like (Major domain)"/>
    <property type="match status" value="1"/>
</dbReference>
<keyword evidence="5" id="KW-0456">Lyase</keyword>
<dbReference type="InterPro" id="IPR008286">
    <property type="entry name" value="Prn/Lys/Arg_de-COase_C"/>
</dbReference>
<evidence type="ECO:0000256" key="5">
    <source>
        <dbReference type="ARBA" id="ARBA00023239"/>
    </source>
</evidence>
<dbReference type="PANTHER" id="PTHR43277:SF3">
    <property type="entry name" value="DECARBOXYLASE, PUTATIVE-RELATED"/>
    <property type="match status" value="1"/>
</dbReference>
<name>A0ABS7DBQ6_9BACL</name>
<proteinExistence type="inferred from homology"/>
<comment type="similarity">
    <text evidence="2">Belongs to the Orn/Lys/Arg decarboxylase class-I family.</text>
</comment>
<accession>A0ABS7DBQ6</accession>
<comment type="caution">
    <text evidence="8">The sequence shown here is derived from an EMBL/GenBank/DDBJ whole genome shotgun (WGS) entry which is preliminary data.</text>
</comment>
<protein>
    <submittedName>
        <fullName evidence="8">Aminotransferase class I/II-fold pyridoxal phosphate-dependent enzyme</fullName>
    </submittedName>
</protein>
<dbReference type="SUPFAM" id="SSF53383">
    <property type="entry name" value="PLP-dependent transferases"/>
    <property type="match status" value="1"/>
</dbReference>
<dbReference type="Pfam" id="PF01276">
    <property type="entry name" value="OKR_DC_1"/>
    <property type="match status" value="1"/>
</dbReference>
<evidence type="ECO:0000313" key="8">
    <source>
        <dbReference type="EMBL" id="MBW7477367.1"/>
    </source>
</evidence>
<reference evidence="8 9" key="1">
    <citation type="submission" date="2021-07" db="EMBL/GenBank/DDBJ databases">
        <title>Paenibacillus radiodurans sp. nov., isolated from the southeastern edge of Tengger Desert.</title>
        <authorList>
            <person name="Zhang G."/>
        </authorList>
    </citation>
    <scope>NUCLEOTIDE SEQUENCE [LARGE SCALE GENOMIC DNA]</scope>
    <source>
        <strain evidence="8 9">DT7-4</strain>
    </source>
</reference>
<dbReference type="PANTHER" id="PTHR43277">
    <property type="entry name" value="ARGININE DECARBOXYLASE"/>
    <property type="match status" value="1"/>
</dbReference>
<evidence type="ECO:0000259" key="6">
    <source>
        <dbReference type="Pfam" id="PF01276"/>
    </source>
</evidence>
<keyword evidence="3" id="KW-0210">Decarboxylase</keyword>
<dbReference type="Gene3D" id="3.90.105.10">
    <property type="entry name" value="Molybdopterin biosynthesis moea protein, domain 2"/>
    <property type="match status" value="1"/>
</dbReference>
<gene>
    <name evidence="8" type="ORF">K0T92_21850</name>
</gene>
<dbReference type="InterPro" id="IPR000310">
    <property type="entry name" value="Orn/Lys/Arg_deCO2ase_major_dom"/>
</dbReference>
<evidence type="ECO:0000256" key="4">
    <source>
        <dbReference type="ARBA" id="ARBA00022898"/>
    </source>
</evidence>
<feature type="domain" description="Orn/Lys/Arg decarboxylases family 1 pyridoxal-P attachment site" evidence="6">
    <location>
        <begin position="6"/>
        <end position="390"/>
    </location>
</feature>